<dbReference type="Proteomes" id="UP000001812">
    <property type="component" value="Chromosome II"/>
</dbReference>
<name>A0A0E1VRV4_BURPE</name>
<dbReference type="EMBL" id="CM000833">
    <property type="protein sequence ID" value="EET02819.1"/>
    <property type="molecule type" value="Genomic_DNA"/>
</dbReference>
<dbReference type="AlphaFoldDB" id="A0A0E1VRV4"/>
<reference evidence="1 2" key="2">
    <citation type="submission" date="2009-05" db="EMBL/GenBank/DDBJ databases">
        <authorList>
            <person name="Harkins D.M."/>
            <person name="DeShazer D."/>
            <person name="Woods D.E."/>
            <person name="Brinkac L.M."/>
            <person name="Brown K.A."/>
            <person name="Hung G.C."/>
            <person name="Tuanyok A."/>
            <person name="Zhang B."/>
            <person name="Nierman W.C."/>
        </authorList>
    </citation>
    <scope>NUCLEOTIDE SEQUENCE [LARGE SCALE GENOMIC DNA]</scope>
    <source>
        <strain evidence="1 2">1710a</strain>
    </source>
</reference>
<proteinExistence type="predicted"/>
<reference evidence="2" key="1">
    <citation type="submission" date="2007-08" db="EMBL/GenBank/DDBJ databases">
        <title>Annotation of Burkholderia pseudomallei 1710a.</title>
        <authorList>
            <person name="Harkins D.M."/>
            <person name="DeShazer D."/>
            <person name="Woods D.E."/>
            <person name="Brinkac L.M."/>
            <person name="Brown K.A."/>
            <person name="Hung G.C."/>
            <person name="Tuanyok A."/>
            <person name="Zhang B."/>
            <person name="Nierman W.C."/>
        </authorList>
    </citation>
    <scope>NUCLEOTIDE SEQUENCE [LARGE SCALE GENOMIC DNA]</scope>
    <source>
        <strain evidence="2">1710a</strain>
    </source>
</reference>
<accession>A0A0E1VRV4</accession>
<organism evidence="1 2">
    <name type="scientific">Burkholderia pseudomallei 1710a</name>
    <dbReference type="NCBI Taxonomy" id="320371"/>
    <lineage>
        <taxon>Bacteria</taxon>
        <taxon>Pseudomonadati</taxon>
        <taxon>Pseudomonadota</taxon>
        <taxon>Betaproteobacteria</taxon>
        <taxon>Burkholderiales</taxon>
        <taxon>Burkholderiaceae</taxon>
        <taxon>Burkholderia</taxon>
        <taxon>pseudomallei group</taxon>
    </lineage>
</organism>
<dbReference type="HOGENOM" id="CLU_3115485_0_0_4"/>
<protein>
    <submittedName>
        <fullName evidence="1">Uncharacterized protein</fullName>
    </submittedName>
</protein>
<evidence type="ECO:0000313" key="1">
    <source>
        <dbReference type="EMBL" id="EET02819.1"/>
    </source>
</evidence>
<sequence length="50" mass="5975">MNRRRRNCFGALNLRWSTSLRHGRFKTIGSAINRDERYFSSRCMLELPLS</sequence>
<evidence type="ECO:0000313" key="2">
    <source>
        <dbReference type="Proteomes" id="UP000001812"/>
    </source>
</evidence>
<gene>
    <name evidence="1" type="ORF">BURPS1710A_A2573</name>
</gene>